<proteinExistence type="predicted"/>
<keyword evidence="3" id="KW-1185">Reference proteome</keyword>
<accession>A0A220U1W2</accession>
<feature type="domain" description="NERD" evidence="1">
    <location>
        <begin position="53"/>
        <end position="169"/>
    </location>
</feature>
<sequence>MIYLLTIRGVNLLHLEYRKKPYSILAYEALFRQLKPGYRNNEFINIGYLKESAGYRGERDVDYKLSLYPLNNCLVIQGLRLRNGPHYFQIDTLILTPSFFQILEIKNIKGILEYDSDFNQLIQRVGTEVKGIKNPIFQAEAQQRNLESFLQSMKIFAIPIEYLVVISDPRTVLKCKQQNQEVFNKMIHAESIPIFLDKAVNQHQKEILTKTRLKKICNYFLKNHIPHLPHLLKKHNLNEQHLIKGIPCPGCQHSPMERAHHTWTCVKCSTSSKNAHERLIFDYFLLNKNTITNKECRNLLQTPSVKVAYRILNSMGLSHSGEKKGRKYHSPSLEDYPQDSLFPLGIQSNSIW</sequence>
<gene>
    <name evidence="2" type="ORF">CFK37_07955</name>
</gene>
<organism evidence="2 3">
    <name type="scientific">Virgibacillus phasianinus</name>
    <dbReference type="NCBI Taxonomy" id="2017483"/>
    <lineage>
        <taxon>Bacteria</taxon>
        <taxon>Bacillati</taxon>
        <taxon>Bacillota</taxon>
        <taxon>Bacilli</taxon>
        <taxon>Bacillales</taxon>
        <taxon>Bacillaceae</taxon>
        <taxon>Virgibacillus</taxon>
    </lineage>
</organism>
<dbReference type="AlphaFoldDB" id="A0A220U1W2"/>
<reference evidence="2 3" key="1">
    <citation type="submission" date="2017-07" db="EMBL/GenBank/DDBJ databases">
        <title>Virgibacillus sp. LM2416.</title>
        <authorList>
            <person name="Tak E.J."/>
            <person name="Bae J.-W."/>
        </authorList>
    </citation>
    <scope>NUCLEOTIDE SEQUENCE [LARGE SCALE GENOMIC DNA]</scope>
    <source>
        <strain evidence="2 3">LM2416</strain>
    </source>
</reference>
<name>A0A220U1W2_9BACI</name>
<evidence type="ECO:0000313" key="3">
    <source>
        <dbReference type="Proteomes" id="UP000198312"/>
    </source>
</evidence>
<dbReference type="Proteomes" id="UP000198312">
    <property type="component" value="Chromosome"/>
</dbReference>
<dbReference type="Pfam" id="PF08378">
    <property type="entry name" value="NERD"/>
    <property type="match status" value="1"/>
</dbReference>
<evidence type="ECO:0000313" key="2">
    <source>
        <dbReference type="EMBL" id="ASK62099.1"/>
    </source>
</evidence>
<dbReference type="InterPro" id="IPR011528">
    <property type="entry name" value="NERD"/>
</dbReference>
<evidence type="ECO:0000259" key="1">
    <source>
        <dbReference type="PROSITE" id="PS50965"/>
    </source>
</evidence>
<protein>
    <submittedName>
        <fullName evidence="2">NERD nuclease</fullName>
    </submittedName>
</protein>
<dbReference type="EMBL" id="CP022315">
    <property type="protein sequence ID" value="ASK62099.1"/>
    <property type="molecule type" value="Genomic_DNA"/>
</dbReference>
<dbReference type="KEGG" id="vil:CFK37_07955"/>
<dbReference type="PROSITE" id="PS50965">
    <property type="entry name" value="NERD"/>
    <property type="match status" value="1"/>
</dbReference>